<dbReference type="Proteomes" id="UP000028828">
    <property type="component" value="Unassembled WGS sequence"/>
</dbReference>
<feature type="region of interest" description="Disordered" evidence="1">
    <location>
        <begin position="232"/>
        <end position="275"/>
    </location>
</feature>
<organism evidence="2 3">
    <name type="scientific">Toxoplasma gondii p89</name>
    <dbReference type="NCBI Taxonomy" id="943119"/>
    <lineage>
        <taxon>Eukaryota</taxon>
        <taxon>Sar</taxon>
        <taxon>Alveolata</taxon>
        <taxon>Apicomplexa</taxon>
        <taxon>Conoidasida</taxon>
        <taxon>Coccidia</taxon>
        <taxon>Eucoccidiorida</taxon>
        <taxon>Eimeriorina</taxon>
        <taxon>Sarcocystidae</taxon>
        <taxon>Toxoplasma</taxon>
    </lineage>
</organism>
<dbReference type="AlphaFoldDB" id="A0A086JEP3"/>
<feature type="compositionally biased region" description="Polar residues" evidence="1">
    <location>
        <begin position="164"/>
        <end position="179"/>
    </location>
</feature>
<evidence type="ECO:0000256" key="1">
    <source>
        <dbReference type="SAM" id="MobiDB-lite"/>
    </source>
</evidence>
<proteinExistence type="predicted"/>
<evidence type="ECO:0000313" key="2">
    <source>
        <dbReference type="EMBL" id="KFG30611.1"/>
    </source>
</evidence>
<accession>A0A086JEP3</accession>
<protein>
    <submittedName>
        <fullName evidence="2">Uncharacterized protein</fullName>
    </submittedName>
</protein>
<dbReference type="EMBL" id="AEYI02002039">
    <property type="protein sequence ID" value="KFG30611.1"/>
    <property type="molecule type" value="Genomic_DNA"/>
</dbReference>
<dbReference type="OrthoDB" id="329761at2759"/>
<dbReference type="VEuPathDB" id="ToxoDB:TGP89_207800"/>
<gene>
    <name evidence="2" type="ORF">TGP89_207800</name>
</gene>
<feature type="region of interest" description="Disordered" evidence="1">
    <location>
        <begin position="1"/>
        <end position="25"/>
    </location>
</feature>
<sequence>MMRRLASPSLRRLQEGQTPHSMRKSAVADARKKIFGYACGMPGEEQWVRPLQGRQMMKWYWPSKYMLQDVQMAQYFQMQAMRFAPRPAHVSLTTLSATMEQCWKKRDAVRAFFQSIDEKVLRENPTLQDLYGLYRTLCPDDPLRTPVDPALWRNPGFTWQHTADQRIVSSSTNREQQGDPSEPEMATRRVAQEQATHKRHNSPANINDDVAALLFSRTEQSGAIRNVCAASPYLHGGKNNRSRDRFHNGAREADSSEEDSLEQPKSLILDTESRGTALSRSRTQECLLALSALAENGLGQSASELIQQPVVLRVDIGLGDREPVQDTTAFRKKQEQSRRTLQAALDHDERLARYHGAKHRFFDPLFRRRRLSFLDRFARERIKGEKARQLGAQLYVKHPDQKPVWPDNKGLLTRKWPSPFH</sequence>
<evidence type="ECO:0000313" key="3">
    <source>
        <dbReference type="Proteomes" id="UP000028828"/>
    </source>
</evidence>
<feature type="region of interest" description="Disordered" evidence="1">
    <location>
        <begin position="164"/>
        <end position="204"/>
    </location>
</feature>
<feature type="compositionally biased region" description="Basic and acidic residues" evidence="1">
    <location>
        <begin position="241"/>
        <end position="254"/>
    </location>
</feature>
<comment type="caution">
    <text evidence="2">The sequence shown here is derived from an EMBL/GenBank/DDBJ whole genome shotgun (WGS) entry which is preliminary data.</text>
</comment>
<reference evidence="2 3" key="1">
    <citation type="submission" date="2014-03" db="EMBL/GenBank/DDBJ databases">
        <authorList>
            <person name="Sibley D."/>
            <person name="Venepally P."/>
            <person name="Karamycheva S."/>
            <person name="Hadjithomas M."/>
            <person name="Khan A."/>
            <person name="Brunk B."/>
            <person name="Roos D."/>
            <person name="Caler E."/>
            <person name="Lorenzi H."/>
        </authorList>
    </citation>
    <scope>NUCLEOTIDE SEQUENCE [LARGE SCALE GENOMIC DNA]</scope>
    <source>
        <strain evidence="3">p89</strain>
    </source>
</reference>
<name>A0A086JEP3_TOXGO</name>